<dbReference type="Proteomes" id="UP000307999">
    <property type="component" value="Unassembled WGS sequence"/>
</dbReference>
<gene>
    <name evidence="1" type="ORF">E8M12_14790</name>
</gene>
<sequence>MNPVVNSAKVFIKALNDGAEFSEETVLECFRKEAKYSSSNDIESMKKWAAYYWMKYQSIGKEELLNASNDDELLVGTLYKKFGKL</sequence>
<keyword evidence="2" id="KW-1185">Reference proteome</keyword>
<dbReference type="RefSeq" id="WP_136737037.1">
    <property type="nucleotide sequence ID" value="NZ_SWDB01000037.1"/>
</dbReference>
<organism evidence="1 2">
    <name type="scientific">Thalassotalea mangrovi</name>
    <dbReference type="NCBI Taxonomy" id="2572245"/>
    <lineage>
        <taxon>Bacteria</taxon>
        <taxon>Pseudomonadati</taxon>
        <taxon>Pseudomonadota</taxon>
        <taxon>Gammaproteobacteria</taxon>
        <taxon>Alteromonadales</taxon>
        <taxon>Colwelliaceae</taxon>
        <taxon>Thalassotalea</taxon>
    </lineage>
</organism>
<proteinExistence type="predicted"/>
<dbReference type="AlphaFoldDB" id="A0A4V5NTY7"/>
<reference evidence="1 2" key="1">
    <citation type="submission" date="2019-04" db="EMBL/GenBank/DDBJ databases">
        <title>Thalassotalea guangxiensis sp. nov., isolated from sediment of the coastal wetland.</title>
        <authorList>
            <person name="Zheng S."/>
            <person name="Zhang D."/>
        </authorList>
    </citation>
    <scope>NUCLEOTIDE SEQUENCE [LARGE SCALE GENOMIC DNA]</scope>
    <source>
        <strain evidence="1 2">ZS-4</strain>
    </source>
</reference>
<evidence type="ECO:0000313" key="2">
    <source>
        <dbReference type="Proteomes" id="UP000307999"/>
    </source>
</evidence>
<dbReference type="EMBL" id="SWDB01000037">
    <property type="protein sequence ID" value="TKB43559.1"/>
    <property type="molecule type" value="Genomic_DNA"/>
</dbReference>
<dbReference type="OrthoDB" id="9900816at2"/>
<accession>A0A4V5NTY7</accession>
<comment type="caution">
    <text evidence="1">The sequence shown here is derived from an EMBL/GenBank/DDBJ whole genome shotgun (WGS) entry which is preliminary data.</text>
</comment>
<evidence type="ECO:0000313" key="1">
    <source>
        <dbReference type="EMBL" id="TKB43559.1"/>
    </source>
</evidence>
<protein>
    <submittedName>
        <fullName evidence="1">Uncharacterized protein</fullName>
    </submittedName>
</protein>
<name>A0A4V5NTY7_9GAMM</name>